<gene>
    <name evidence="2" type="ORF">QJS04_geneDACA005196</name>
</gene>
<reference evidence="2" key="1">
    <citation type="journal article" date="2023" name="Nat. Commun.">
        <title>Diploid and tetraploid genomes of Acorus and the evolution of monocots.</title>
        <authorList>
            <person name="Ma L."/>
            <person name="Liu K.W."/>
            <person name="Li Z."/>
            <person name="Hsiao Y.Y."/>
            <person name="Qi Y."/>
            <person name="Fu T."/>
            <person name="Tang G.D."/>
            <person name="Zhang D."/>
            <person name="Sun W.H."/>
            <person name="Liu D.K."/>
            <person name="Li Y."/>
            <person name="Chen G.Z."/>
            <person name="Liu X.D."/>
            <person name="Liao X.Y."/>
            <person name="Jiang Y.T."/>
            <person name="Yu X."/>
            <person name="Hao Y."/>
            <person name="Huang J."/>
            <person name="Zhao X.W."/>
            <person name="Ke S."/>
            <person name="Chen Y.Y."/>
            <person name="Wu W.L."/>
            <person name="Hsu J.L."/>
            <person name="Lin Y.F."/>
            <person name="Huang M.D."/>
            <person name="Li C.Y."/>
            <person name="Huang L."/>
            <person name="Wang Z.W."/>
            <person name="Zhao X."/>
            <person name="Zhong W.Y."/>
            <person name="Peng D.H."/>
            <person name="Ahmad S."/>
            <person name="Lan S."/>
            <person name="Zhang J.S."/>
            <person name="Tsai W.C."/>
            <person name="Van de Peer Y."/>
            <person name="Liu Z.J."/>
        </authorList>
    </citation>
    <scope>NUCLEOTIDE SEQUENCE</scope>
    <source>
        <strain evidence="2">SCP</strain>
    </source>
</reference>
<dbReference type="AlphaFoldDB" id="A0AAV9AXW0"/>
<organism evidence="2 3">
    <name type="scientific">Acorus gramineus</name>
    <name type="common">Dwarf sweet flag</name>
    <dbReference type="NCBI Taxonomy" id="55184"/>
    <lineage>
        <taxon>Eukaryota</taxon>
        <taxon>Viridiplantae</taxon>
        <taxon>Streptophyta</taxon>
        <taxon>Embryophyta</taxon>
        <taxon>Tracheophyta</taxon>
        <taxon>Spermatophyta</taxon>
        <taxon>Magnoliopsida</taxon>
        <taxon>Liliopsida</taxon>
        <taxon>Acoraceae</taxon>
        <taxon>Acorus</taxon>
    </lineage>
</organism>
<accession>A0AAV9AXW0</accession>
<dbReference type="GO" id="GO:0016788">
    <property type="term" value="F:hydrolase activity, acting on ester bonds"/>
    <property type="evidence" value="ECO:0007669"/>
    <property type="project" value="InterPro"/>
</dbReference>
<evidence type="ECO:0000256" key="1">
    <source>
        <dbReference type="ARBA" id="ARBA00008668"/>
    </source>
</evidence>
<dbReference type="Pfam" id="PF00657">
    <property type="entry name" value="Lipase_GDSL"/>
    <property type="match status" value="1"/>
</dbReference>
<reference evidence="2" key="2">
    <citation type="submission" date="2023-06" db="EMBL/GenBank/DDBJ databases">
        <authorList>
            <person name="Ma L."/>
            <person name="Liu K.-W."/>
            <person name="Li Z."/>
            <person name="Hsiao Y.-Y."/>
            <person name="Qi Y."/>
            <person name="Fu T."/>
            <person name="Tang G."/>
            <person name="Zhang D."/>
            <person name="Sun W.-H."/>
            <person name="Liu D.-K."/>
            <person name="Li Y."/>
            <person name="Chen G.-Z."/>
            <person name="Liu X.-D."/>
            <person name="Liao X.-Y."/>
            <person name="Jiang Y.-T."/>
            <person name="Yu X."/>
            <person name="Hao Y."/>
            <person name="Huang J."/>
            <person name="Zhao X.-W."/>
            <person name="Ke S."/>
            <person name="Chen Y.-Y."/>
            <person name="Wu W.-L."/>
            <person name="Hsu J.-L."/>
            <person name="Lin Y.-F."/>
            <person name="Huang M.-D."/>
            <person name="Li C.-Y."/>
            <person name="Huang L."/>
            <person name="Wang Z.-W."/>
            <person name="Zhao X."/>
            <person name="Zhong W.-Y."/>
            <person name="Peng D.-H."/>
            <person name="Ahmad S."/>
            <person name="Lan S."/>
            <person name="Zhang J.-S."/>
            <person name="Tsai W.-C."/>
            <person name="Van De Peer Y."/>
            <person name="Liu Z.-J."/>
        </authorList>
    </citation>
    <scope>NUCLEOTIDE SEQUENCE</scope>
    <source>
        <strain evidence="2">SCP</strain>
        <tissue evidence="2">Leaves</tissue>
    </source>
</reference>
<keyword evidence="3" id="KW-1185">Reference proteome</keyword>
<dbReference type="PANTHER" id="PTHR45642:SF46">
    <property type="entry name" value="OS06G0636700 PROTEIN"/>
    <property type="match status" value="1"/>
</dbReference>
<dbReference type="Gene3D" id="3.40.50.1110">
    <property type="entry name" value="SGNH hydrolase"/>
    <property type="match status" value="1"/>
</dbReference>
<dbReference type="InterPro" id="IPR036514">
    <property type="entry name" value="SGNH_hydro_sf"/>
</dbReference>
<name>A0AAV9AXW0_ACOGR</name>
<dbReference type="EMBL" id="JAUJYN010000006">
    <property type="protein sequence ID" value="KAK1269204.1"/>
    <property type="molecule type" value="Genomic_DNA"/>
</dbReference>
<comment type="caution">
    <text evidence="2">The sequence shown here is derived from an EMBL/GenBank/DDBJ whole genome shotgun (WGS) entry which is preliminary data.</text>
</comment>
<dbReference type="PANTHER" id="PTHR45642">
    <property type="entry name" value="GDSL ESTERASE/LIPASE EXL3"/>
    <property type="match status" value="1"/>
</dbReference>
<comment type="similarity">
    <text evidence="1">Belongs to the 'GDSL' lipolytic enzyme family.</text>
</comment>
<dbReference type="InterPro" id="IPR050592">
    <property type="entry name" value="GDSL_lipolytic_enzyme"/>
</dbReference>
<evidence type="ECO:0000313" key="2">
    <source>
        <dbReference type="EMBL" id="KAK1269204.1"/>
    </source>
</evidence>
<dbReference type="InterPro" id="IPR035669">
    <property type="entry name" value="SGNH_plant_lipase-like"/>
</dbReference>
<dbReference type="SUPFAM" id="SSF52266">
    <property type="entry name" value="SGNH hydrolase"/>
    <property type="match status" value="1"/>
</dbReference>
<dbReference type="CDD" id="cd01837">
    <property type="entry name" value="SGNH_plant_lipase_like"/>
    <property type="match status" value="1"/>
</dbReference>
<dbReference type="FunFam" id="3.40.50.1110:FF:000003">
    <property type="entry name" value="GDSL esterase/lipase APG"/>
    <property type="match status" value="1"/>
</dbReference>
<sequence length="362" mass="40904">MAPDVSLLCICFCFCYCYCWGCFFFAHASAGSRFPAIIVFGDSSVDAGNNDFVDTVLRSDFAPYGRDFKGGEATGRFCNGRLATDFISEAVGLRPTVPAYLDPAHGIEDFAIGVCFASAGTGYDNATSDVLGSIPMWKELEFFKEYRRRLQTYMGRRRAALTLRNALYIISIGTNDFLENYYLLPVRSLTYTIEEYQDFLIRLAERFIVDIYRLGARRIALTALLPMGCLPLERTVSALTGGGCSEEYNKVAAQFNAKQMALVEKLNVKLPGLRLIYSDVHRMYIEVMRRPASFGMENIENGCCATGLFEMGYMCNRWNPFTCPDADKYLFWDAFHPTEKMNKITSDSFVKYALPKFFVKHV</sequence>
<dbReference type="InterPro" id="IPR001087">
    <property type="entry name" value="GDSL"/>
</dbReference>
<proteinExistence type="inferred from homology"/>
<dbReference type="Proteomes" id="UP001179952">
    <property type="component" value="Unassembled WGS sequence"/>
</dbReference>
<evidence type="ECO:0000313" key="3">
    <source>
        <dbReference type="Proteomes" id="UP001179952"/>
    </source>
</evidence>
<protein>
    <submittedName>
        <fullName evidence="2">GDSL esterase/lipase</fullName>
    </submittedName>
</protein>